<gene>
    <name evidence="3" type="ORF">BaRGS_00039374</name>
</gene>
<feature type="compositionally biased region" description="Basic and acidic residues" evidence="1">
    <location>
        <begin position="267"/>
        <end position="282"/>
    </location>
</feature>
<dbReference type="InterPro" id="IPR004114">
    <property type="entry name" value="THUMP_dom"/>
</dbReference>
<dbReference type="AlphaFoldDB" id="A0ABD0J3V7"/>
<feature type="compositionally biased region" description="Polar residues" evidence="1">
    <location>
        <begin position="322"/>
        <end position="344"/>
    </location>
</feature>
<name>A0ABD0J3V7_9CAEN</name>
<evidence type="ECO:0000259" key="2">
    <source>
        <dbReference type="Pfam" id="PF02926"/>
    </source>
</evidence>
<dbReference type="PANTHER" id="PTHR13452">
    <property type="entry name" value="THUMP DOMAIN CONTAINING PROTEIN 1-RELATED"/>
    <property type="match status" value="1"/>
</dbReference>
<dbReference type="Pfam" id="PF02926">
    <property type="entry name" value="THUMP"/>
    <property type="match status" value="1"/>
</dbReference>
<organism evidence="3 4">
    <name type="scientific">Batillaria attramentaria</name>
    <dbReference type="NCBI Taxonomy" id="370345"/>
    <lineage>
        <taxon>Eukaryota</taxon>
        <taxon>Metazoa</taxon>
        <taxon>Spiralia</taxon>
        <taxon>Lophotrochozoa</taxon>
        <taxon>Mollusca</taxon>
        <taxon>Gastropoda</taxon>
        <taxon>Caenogastropoda</taxon>
        <taxon>Sorbeoconcha</taxon>
        <taxon>Cerithioidea</taxon>
        <taxon>Batillariidae</taxon>
        <taxon>Batillaria</taxon>
    </lineage>
</organism>
<dbReference type="SUPFAM" id="SSF143437">
    <property type="entry name" value="THUMP domain-like"/>
    <property type="match status" value="1"/>
</dbReference>
<evidence type="ECO:0000313" key="4">
    <source>
        <dbReference type="Proteomes" id="UP001519460"/>
    </source>
</evidence>
<dbReference type="Proteomes" id="UP001519460">
    <property type="component" value="Unassembled WGS sequence"/>
</dbReference>
<protein>
    <recommendedName>
        <fullName evidence="2">THUMP domain-containing protein</fullName>
    </recommendedName>
</protein>
<dbReference type="Gene3D" id="3.30.2300.10">
    <property type="entry name" value="THUMP superfamily"/>
    <property type="match status" value="1"/>
</dbReference>
<keyword evidence="4" id="KW-1185">Reference proteome</keyword>
<sequence length="378" mass="41564">MSEQGQKRKRGKGWYRKQAFLNKRMKTGHRLAAGQRGFIVTCNDHEKDAVKESYNILNEYADKLYGPEESPAKAAADSSDEGSEEDIEKAIANEVQNLKTTAQSERRFQNCLTGARNCIFIKTTIPDPTHLAHAIFSDLLQTKVQKSRHALRLLPVIGTCKGNLKSIISLAEEVLAPFFTDTKFEVTYTVMFKARNNNGIGREMTISSLREMITEKFPSVLTRLTSVDPQLTILVEVMCGVGCIAVVRDFTRFRKYNLVEVVSERPSLSEKKNEDNDGKVEGEGVVADGSEERTQTVTGTADMDSGQPQLDSKAEENGTAVGVQNTGSAATEQLENQTQASAQSVDCAETEPSIAAQRDIVAVPKQTEEKADCDATAE</sequence>
<dbReference type="EMBL" id="JACVVK020000684">
    <property type="protein sequence ID" value="KAK7456518.1"/>
    <property type="molecule type" value="Genomic_DNA"/>
</dbReference>
<dbReference type="InterPro" id="IPR040183">
    <property type="entry name" value="THUMPD1-like"/>
</dbReference>
<dbReference type="CDD" id="cd11717">
    <property type="entry name" value="THUMP_THUMPD1_like"/>
    <property type="match status" value="1"/>
</dbReference>
<accession>A0ABD0J3V7</accession>
<evidence type="ECO:0000256" key="1">
    <source>
        <dbReference type="SAM" id="MobiDB-lite"/>
    </source>
</evidence>
<dbReference type="PANTHER" id="PTHR13452:SF10">
    <property type="entry name" value="THUMP DOMAIN-CONTAINING PROTEIN 1"/>
    <property type="match status" value="1"/>
</dbReference>
<evidence type="ECO:0000313" key="3">
    <source>
        <dbReference type="EMBL" id="KAK7456518.1"/>
    </source>
</evidence>
<comment type="caution">
    <text evidence="3">The sequence shown here is derived from an EMBL/GenBank/DDBJ whole genome shotgun (WGS) entry which is preliminary data.</text>
</comment>
<feature type="domain" description="THUMP" evidence="2">
    <location>
        <begin position="163"/>
        <end position="246"/>
    </location>
</feature>
<reference evidence="3 4" key="1">
    <citation type="journal article" date="2023" name="Sci. Data">
        <title>Genome assembly of the Korean intertidal mud-creeper Batillaria attramentaria.</title>
        <authorList>
            <person name="Patra A.K."/>
            <person name="Ho P.T."/>
            <person name="Jun S."/>
            <person name="Lee S.J."/>
            <person name="Kim Y."/>
            <person name="Won Y.J."/>
        </authorList>
    </citation>
    <scope>NUCLEOTIDE SEQUENCE [LARGE SCALE GENOMIC DNA]</scope>
    <source>
        <strain evidence="3">Wonlab-2016</strain>
    </source>
</reference>
<feature type="region of interest" description="Disordered" evidence="1">
    <location>
        <begin position="265"/>
        <end position="378"/>
    </location>
</feature>
<feature type="compositionally biased region" description="Basic and acidic residues" evidence="1">
    <location>
        <begin position="366"/>
        <end position="378"/>
    </location>
</feature>
<proteinExistence type="predicted"/>